<dbReference type="GO" id="GO:0046873">
    <property type="term" value="F:metal ion transmembrane transporter activity"/>
    <property type="evidence" value="ECO:0007669"/>
    <property type="project" value="InterPro"/>
</dbReference>
<organism evidence="7 8">
    <name type="scientific">Gomphillus americanus</name>
    <dbReference type="NCBI Taxonomy" id="1940652"/>
    <lineage>
        <taxon>Eukaryota</taxon>
        <taxon>Fungi</taxon>
        <taxon>Dikarya</taxon>
        <taxon>Ascomycota</taxon>
        <taxon>Pezizomycotina</taxon>
        <taxon>Lecanoromycetes</taxon>
        <taxon>OSLEUM clade</taxon>
        <taxon>Ostropomycetidae</taxon>
        <taxon>Ostropales</taxon>
        <taxon>Graphidaceae</taxon>
        <taxon>Gomphilloideae</taxon>
        <taxon>Gomphillus</taxon>
    </lineage>
</organism>
<comment type="subcellular location">
    <subcellularLocation>
        <location evidence="1">Membrane</location>
        <topology evidence="1">Multi-pass membrane protein</topology>
    </subcellularLocation>
</comment>
<feature type="transmembrane region" description="Helical" evidence="6">
    <location>
        <begin position="594"/>
        <end position="613"/>
    </location>
</feature>
<sequence length="695" mass="78979">MEMTQWESNQGITENNNNPEHLDEAQNIVPQQPQHLAPQGEVLVNIDEDEHNSWIVRGTRPGEETDRFAKFISTQEKELHSVYREFCRGGEGILRSAFAIFDITVSQGYTPESTIDSRLLLPLPARNDVKARSVKQRIWTLLSGWQKPNPPSEHLSNTLSQFVSWLEEPQRSGFQLILMASKTIGAADAFSYWRLFCIDRALPQSKRDLLPFRMLCQALMLSKFWQTKLTPQHPDDFKYLPYRLRVCLPSEVPKRSDENLRYSWPRSVPRASRIATYVWRSYKRPVDFEVVQLKVNRETAGLVKAILIFDTSSELNDFAQILKSTFEGNKDIIDVASIGEEQLSRLKYVLTRQTTLRIQAFLSNTLHTICDQDFKARDDPSRTRFLYLIQLNDYLLRMQEEINFCLADLEADRQQNSKAISQGMIQKLVDDSVYLQDKIKTALKEISELSDRLDKLSSFRQTQHSATLNLLLGTFVPLGFVTGFFGMNIQEINGSTYPLSTVLLIALPLSFAVMVIPLIFGTLVRILAHIGRGLKYGVTTSSPSLGQLLMIVPVMVAFLVHLNSAPQTDDYIGVDLFQDFLTYVRGMVMQKTNWEVPVVYSLVTIGAILRALAVLRQHPPSRLNLAFLFTLAVAALACATLNHLDGTGWVTFMIPMLILFVPIPVELVSKIFAFFSKRASAKQLRSPPETIPRTN</sequence>
<dbReference type="OrthoDB" id="5409259at2759"/>
<feature type="region of interest" description="Disordered" evidence="5">
    <location>
        <begin position="1"/>
        <end position="21"/>
    </location>
</feature>
<proteinExistence type="predicted"/>
<dbReference type="InterPro" id="IPR045863">
    <property type="entry name" value="CorA_TM1_TM2"/>
</dbReference>
<evidence type="ECO:0000256" key="6">
    <source>
        <dbReference type="SAM" id="Phobius"/>
    </source>
</evidence>
<feature type="transmembrane region" description="Helical" evidence="6">
    <location>
        <begin position="501"/>
        <end position="524"/>
    </location>
</feature>
<gene>
    <name evidence="7" type="ORF">GOMPHAMPRED_005341</name>
</gene>
<feature type="transmembrane region" description="Helical" evidence="6">
    <location>
        <begin position="545"/>
        <end position="562"/>
    </location>
</feature>
<dbReference type="InterPro" id="IPR002523">
    <property type="entry name" value="MgTranspt_CorA/ZnTranspt_ZntB"/>
</dbReference>
<feature type="transmembrane region" description="Helical" evidence="6">
    <location>
        <begin position="468"/>
        <end position="489"/>
    </location>
</feature>
<dbReference type="SUPFAM" id="SSF144083">
    <property type="entry name" value="Magnesium transport protein CorA, transmembrane region"/>
    <property type="match status" value="1"/>
</dbReference>
<dbReference type="EMBL" id="CAJPDQ010000032">
    <property type="protein sequence ID" value="CAF9929239.1"/>
    <property type="molecule type" value="Genomic_DNA"/>
</dbReference>
<dbReference type="GO" id="GO:0016020">
    <property type="term" value="C:membrane"/>
    <property type="evidence" value="ECO:0007669"/>
    <property type="project" value="UniProtKB-SubCell"/>
</dbReference>
<evidence type="ECO:0000256" key="4">
    <source>
        <dbReference type="ARBA" id="ARBA00023136"/>
    </source>
</evidence>
<feature type="transmembrane region" description="Helical" evidence="6">
    <location>
        <begin position="625"/>
        <end position="644"/>
    </location>
</feature>
<dbReference type="Proteomes" id="UP000664169">
    <property type="component" value="Unassembled WGS sequence"/>
</dbReference>
<dbReference type="Gene3D" id="1.20.58.340">
    <property type="entry name" value="Magnesium transport protein CorA, transmembrane region"/>
    <property type="match status" value="1"/>
</dbReference>
<evidence type="ECO:0000256" key="2">
    <source>
        <dbReference type="ARBA" id="ARBA00022692"/>
    </source>
</evidence>
<keyword evidence="8" id="KW-1185">Reference proteome</keyword>
<comment type="caution">
    <text evidence="7">The sequence shown here is derived from an EMBL/GenBank/DDBJ whole genome shotgun (WGS) entry which is preliminary data.</text>
</comment>
<evidence type="ECO:0000256" key="1">
    <source>
        <dbReference type="ARBA" id="ARBA00004141"/>
    </source>
</evidence>
<keyword evidence="2 6" id="KW-0812">Transmembrane</keyword>
<keyword evidence="4 6" id="KW-0472">Membrane</keyword>
<reference evidence="7" key="1">
    <citation type="submission" date="2021-03" db="EMBL/GenBank/DDBJ databases">
        <authorList>
            <person name="Tagirdzhanova G."/>
        </authorList>
    </citation>
    <scope>NUCLEOTIDE SEQUENCE</scope>
</reference>
<evidence type="ECO:0000256" key="5">
    <source>
        <dbReference type="SAM" id="MobiDB-lite"/>
    </source>
</evidence>
<accession>A0A8H3FRD8</accession>
<evidence type="ECO:0000313" key="7">
    <source>
        <dbReference type="EMBL" id="CAF9929239.1"/>
    </source>
</evidence>
<name>A0A8H3FRD8_9LECA</name>
<feature type="compositionally biased region" description="Polar residues" evidence="5">
    <location>
        <begin position="1"/>
        <end position="19"/>
    </location>
</feature>
<dbReference type="AlphaFoldDB" id="A0A8H3FRD8"/>
<keyword evidence="3 6" id="KW-1133">Transmembrane helix</keyword>
<evidence type="ECO:0000313" key="8">
    <source>
        <dbReference type="Proteomes" id="UP000664169"/>
    </source>
</evidence>
<protein>
    <submittedName>
        <fullName evidence="7">Uncharacterized protein</fullName>
    </submittedName>
</protein>
<dbReference type="Pfam" id="PF01544">
    <property type="entry name" value="CorA"/>
    <property type="match status" value="1"/>
</dbReference>
<evidence type="ECO:0000256" key="3">
    <source>
        <dbReference type="ARBA" id="ARBA00022989"/>
    </source>
</evidence>
<feature type="transmembrane region" description="Helical" evidence="6">
    <location>
        <begin position="650"/>
        <end position="675"/>
    </location>
</feature>